<dbReference type="STRING" id="1399968.CI15_19760"/>
<sequence length="163" mass="17406">MDTVLLQIKDIKGNSTLEGATDQIVLYSYSLGVQMQMNNDVGRTERTLGRPNFHEFSVSKATDQSTPALYAACAGGKKLGDAKISIGRNEDSKFMPLIEYTLSDAMISAITTSGAGESNDSVTLNFSKITTTYTQQNVDSTKKGTASFGWDLGANKAITVSAS</sequence>
<dbReference type="PANTHER" id="PTHR36152">
    <property type="entry name" value="CYTOPLASMIC PROTEIN-RELATED"/>
    <property type="match status" value="1"/>
</dbReference>
<comment type="caution">
    <text evidence="1">The sequence shown here is derived from an EMBL/GenBank/DDBJ whole genome shotgun (WGS) entry which is preliminary data.</text>
</comment>
<dbReference type="SUPFAM" id="SSF141452">
    <property type="entry name" value="Hcp1-like"/>
    <property type="match status" value="1"/>
</dbReference>
<dbReference type="AlphaFoldDB" id="A0A149PK68"/>
<dbReference type="RefSeq" id="WP_062130053.1">
    <property type="nucleotide sequence ID" value="NZ_LRBG01000031.1"/>
</dbReference>
<evidence type="ECO:0000313" key="2">
    <source>
        <dbReference type="Proteomes" id="UP000075613"/>
    </source>
</evidence>
<organism evidence="1 2">
    <name type="scientific">Paraburkholderia monticola</name>
    <dbReference type="NCBI Taxonomy" id="1399968"/>
    <lineage>
        <taxon>Bacteria</taxon>
        <taxon>Pseudomonadati</taxon>
        <taxon>Pseudomonadota</taxon>
        <taxon>Betaproteobacteria</taxon>
        <taxon>Burkholderiales</taxon>
        <taxon>Burkholderiaceae</taxon>
        <taxon>Paraburkholderia</taxon>
    </lineage>
</organism>
<evidence type="ECO:0000313" key="1">
    <source>
        <dbReference type="EMBL" id="KXU85412.1"/>
    </source>
</evidence>
<gene>
    <name evidence="1" type="ORF">CI15_19760</name>
</gene>
<dbReference type="InterPro" id="IPR053165">
    <property type="entry name" value="HSI-I_assembly_Hcp1"/>
</dbReference>
<dbReference type="Pfam" id="PF05638">
    <property type="entry name" value="T6SS_HCP"/>
    <property type="match status" value="1"/>
</dbReference>
<accession>A0A149PK68</accession>
<dbReference type="InterPro" id="IPR008514">
    <property type="entry name" value="T6SS_Hcp"/>
</dbReference>
<dbReference type="OrthoDB" id="6869716at2"/>
<dbReference type="PANTHER" id="PTHR36152:SF1">
    <property type="entry name" value="UBIQUITIN-LIKE DOMAIN-CONTAINING PROTEIN"/>
    <property type="match status" value="1"/>
</dbReference>
<proteinExistence type="predicted"/>
<keyword evidence="2" id="KW-1185">Reference proteome</keyword>
<name>A0A149PK68_9BURK</name>
<protein>
    <submittedName>
        <fullName evidence="1">Virulence factor secretion apparatus protein</fullName>
    </submittedName>
</protein>
<dbReference type="Gene3D" id="2.30.110.20">
    <property type="entry name" value="Hcp1-like"/>
    <property type="match status" value="1"/>
</dbReference>
<dbReference type="Proteomes" id="UP000075613">
    <property type="component" value="Unassembled WGS sequence"/>
</dbReference>
<dbReference type="InterPro" id="IPR036624">
    <property type="entry name" value="Hcp1-lik_sf"/>
</dbReference>
<reference evidence="1 2" key="1">
    <citation type="journal article" date="2015" name="Int. J. Syst. Evol. Microbiol.">
        <title>Burkholderia monticola sp. nov., isolated from mountain soil.</title>
        <authorList>
            <person name="Baek I."/>
            <person name="Seo B."/>
            <person name="Lee I."/>
            <person name="Yi H."/>
            <person name="Chun J."/>
        </authorList>
    </citation>
    <scope>NUCLEOTIDE SEQUENCE [LARGE SCALE GENOMIC DNA]</scope>
    <source>
        <strain evidence="1 2">JC2948</strain>
    </source>
</reference>
<dbReference type="EMBL" id="LRBG01000031">
    <property type="protein sequence ID" value="KXU85412.1"/>
    <property type="molecule type" value="Genomic_DNA"/>
</dbReference>